<feature type="compositionally biased region" description="Polar residues" evidence="1">
    <location>
        <begin position="62"/>
        <end position="71"/>
    </location>
</feature>
<feature type="region of interest" description="Disordered" evidence="1">
    <location>
        <begin position="1"/>
        <end position="71"/>
    </location>
</feature>
<protein>
    <submittedName>
        <fullName evidence="2">Uncharacterized protein</fullName>
    </submittedName>
</protein>
<name>A0A5B7HMN6_PORTR</name>
<evidence type="ECO:0000313" key="3">
    <source>
        <dbReference type="Proteomes" id="UP000324222"/>
    </source>
</evidence>
<proteinExistence type="predicted"/>
<evidence type="ECO:0000256" key="1">
    <source>
        <dbReference type="SAM" id="MobiDB-lite"/>
    </source>
</evidence>
<sequence length="71" mass="7445">MDVIHNTDSEKPTRCNGPTKHYHRPAVSCAANPARRAGPGRRSSNTPPPRSPTIGGHGRGCSISSASNIAQ</sequence>
<reference evidence="2 3" key="1">
    <citation type="submission" date="2019-05" db="EMBL/GenBank/DDBJ databases">
        <title>Another draft genome of Portunus trituberculatus and its Hox gene families provides insights of decapod evolution.</title>
        <authorList>
            <person name="Jeong J.-H."/>
            <person name="Song I."/>
            <person name="Kim S."/>
            <person name="Choi T."/>
            <person name="Kim D."/>
            <person name="Ryu S."/>
            <person name="Kim W."/>
        </authorList>
    </citation>
    <scope>NUCLEOTIDE SEQUENCE [LARGE SCALE GENOMIC DNA]</scope>
    <source>
        <tissue evidence="2">Muscle</tissue>
    </source>
</reference>
<evidence type="ECO:0000313" key="2">
    <source>
        <dbReference type="EMBL" id="MPC69804.1"/>
    </source>
</evidence>
<accession>A0A5B7HMN6</accession>
<dbReference type="Proteomes" id="UP000324222">
    <property type="component" value="Unassembled WGS sequence"/>
</dbReference>
<keyword evidence="3" id="KW-1185">Reference proteome</keyword>
<feature type="compositionally biased region" description="Basic and acidic residues" evidence="1">
    <location>
        <begin position="1"/>
        <end position="13"/>
    </location>
</feature>
<comment type="caution">
    <text evidence="2">The sequence shown here is derived from an EMBL/GenBank/DDBJ whole genome shotgun (WGS) entry which is preliminary data.</text>
</comment>
<dbReference type="AlphaFoldDB" id="A0A5B7HMN6"/>
<organism evidence="2 3">
    <name type="scientific">Portunus trituberculatus</name>
    <name type="common">Swimming crab</name>
    <name type="synonym">Neptunus trituberculatus</name>
    <dbReference type="NCBI Taxonomy" id="210409"/>
    <lineage>
        <taxon>Eukaryota</taxon>
        <taxon>Metazoa</taxon>
        <taxon>Ecdysozoa</taxon>
        <taxon>Arthropoda</taxon>
        <taxon>Crustacea</taxon>
        <taxon>Multicrustacea</taxon>
        <taxon>Malacostraca</taxon>
        <taxon>Eumalacostraca</taxon>
        <taxon>Eucarida</taxon>
        <taxon>Decapoda</taxon>
        <taxon>Pleocyemata</taxon>
        <taxon>Brachyura</taxon>
        <taxon>Eubrachyura</taxon>
        <taxon>Portunoidea</taxon>
        <taxon>Portunidae</taxon>
        <taxon>Portuninae</taxon>
        <taxon>Portunus</taxon>
    </lineage>
</organism>
<gene>
    <name evidence="2" type="ORF">E2C01_064036</name>
</gene>
<feature type="compositionally biased region" description="Low complexity" evidence="1">
    <location>
        <begin position="30"/>
        <end position="45"/>
    </location>
</feature>
<dbReference type="EMBL" id="VSRR010030027">
    <property type="protein sequence ID" value="MPC69804.1"/>
    <property type="molecule type" value="Genomic_DNA"/>
</dbReference>